<protein>
    <submittedName>
        <fullName evidence="3">Uncharacterized protein</fullName>
    </submittedName>
</protein>
<dbReference type="RefSeq" id="WP_282679840.1">
    <property type="nucleotide sequence ID" value="NZ_CP106875.1"/>
</dbReference>
<keyword evidence="1" id="KW-0812">Transmembrane</keyword>
<proteinExistence type="predicted"/>
<keyword evidence="1" id="KW-1133">Transmembrane helix</keyword>
<dbReference type="Proteomes" id="UP001159075">
    <property type="component" value="Unassembled WGS sequence"/>
</dbReference>
<sequence length="140" mass="14746">MKILNFVSANLKSFKYRLAAFVISTFFMSMPAHAAVTNDTGAIKILKNLMDLFKVGGQTVIIAGYTAGIISLLYAFWLFRSAGDTNSGGQNKGIYLQIALLCVAGAGCLYLGAMGQMAGETLLGTDAKTSSGINNADFGL</sequence>
<name>A0ABT6UFQ0_9GAMM</name>
<accession>A0ABT6UFQ0</accession>
<evidence type="ECO:0000313" key="4">
    <source>
        <dbReference type="Proteomes" id="UP001159075"/>
    </source>
</evidence>
<reference evidence="3 4" key="1">
    <citation type="submission" date="2022-09" db="EMBL/GenBank/DDBJ databases">
        <title>The outer-membrane cytochrome OmcA is essential for infection of Shewanella oneidensis by a zebrafish-associated bacteriophage.</title>
        <authorList>
            <person name="Grenfell A.W."/>
            <person name="Intile P."/>
            <person name="Mcfarlane J."/>
            <person name="Leung D."/>
            <person name="Abdalla K."/>
            <person name="Wold M."/>
            <person name="Kees E."/>
            <person name="Gralnick J."/>
        </authorList>
    </citation>
    <scope>NUCLEOTIDE SEQUENCE [LARGE SCALE GENOMIC DNA]</scope>
    <source>
        <strain evidence="3 4">NF-5</strain>
    </source>
</reference>
<feature type="transmembrane region" description="Helical" evidence="1">
    <location>
        <begin position="58"/>
        <end position="82"/>
    </location>
</feature>
<organism evidence="3 4">
    <name type="scientific">Shewanella xiamenensis</name>
    <dbReference type="NCBI Taxonomy" id="332186"/>
    <lineage>
        <taxon>Bacteria</taxon>
        <taxon>Pseudomonadati</taxon>
        <taxon>Pseudomonadota</taxon>
        <taxon>Gammaproteobacteria</taxon>
        <taxon>Alteromonadales</taxon>
        <taxon>Shewanellaceae</taxon>
        <taxon>Shewanella</taxon>
    </lineage>
</organism>
<evidence type="ECO:0000256" key="2">
    <source>
        <dbReference type="SAM" id="SignalP"/>
    </source>
</evidence>
<feature type="signal peptide" evidence="2">
    <location>
        <begin position="1"/>
        <end position="34"/>
    </location>
</feature>
<evidence type="ECO:0000256" key="1">
    <source>
        <dbReference type="SAM" id="Phobius"/>
    </source>
</evidence>
<dbReference type="EMBL" id="JAOTLW010000020">
    <property type="protein sequence ID" value="MDI5833301.1"/>
    <property type="molecule type" value="Genomic_DNA"/>
</dbReference>
<feature type="transmembrane region" description="Helical" evidence="1">
    <location>
        <begin position="94"/>
        <end position="113"/>
    </location>
</feature>
<comment type="caution">
    <text evidence="3">The sequence shown here is derived from an EMBL/GenBank/DDBJ whole genome shotgun (WGS) entry which is preliminary data.</text>
</comment>
<evidence type="ECO:0000313" key="3">
    <source>
        <dbReference type="EMBL" id="MDI5833301.1"/>
    </source>
</evidence>
<feature type="chain" id="PRO_5045369156" evidence="2">
    <location>
        <begin position="35"/>
        <end position="140"/>
    </location>
</feature>
<gene>
    <name evidence="3" type="ORF">ODY93_17095</name>
</gene>
<keyword evidence="4" id="KW-1185">Reference proteome</keyword>
<keyword evidence="1" id="KW-0472">Membrane</keyword>
<keyword evidence="2" id="KW-0732">Signal</keyword>